<keyword evidence="3" id="KW-1003">Cell membrane</keyword>
<evidence type="ECO:0000256" key="1">
    <source>
        <dbReference type="ARBA" id="ARBA00004429"/>
    </source>
</evidence>
<dbReference type="GO" id="GO:0005886">
    <property type="term" value="C:plasma membrane"/>
    <property type="evidence" value="ECO:0007669"/>
    <property type="project" value="UniProtKB-SubCell"/>
</dbReference>
<feature type="transmembrane region" description="Helical" evidence="8">
    <location>
        <begin position="101"/>
        <end position="121"/>
    </location>
</feature>
<comment type="caution">
    <text evidence="10">The sequence shown here is derived from an EMBL/GenBank/DDBJ whole genome shotgun (WGS) entry which is preliminary data.</text>
</comment>
<dbReference type="Gene3D" id="1.10.3720.10">
    <property type="entry name" value="MetI-like"/>
    <property type="match status" value="2"/>
</dbReference>
<dbReference type="PANTHER" id="PTHR43357">
    <property type="entry name" value="INNER MEMBRANE ABC TRANSPORTER PERMEASE PROTEIN YDCV"/>
    <property type="match status" value="1"/>
</dbReference>
<feature type="transmembrane region" description="Helical" evidence="8">
    <location>
        <begin position="65"/>
        <end position="89"/>
    </location>
</feature>
<sequence>MARRRFNPIIWVLALLIGYVVVAFLIYPNVLPIYETFFPEGTFSAESVTKLLGSDRAVQSVLNSILLAVILVVTVNMVGVTIVLLIHYFDIKGISWIKWSFYTTIVYSGVALNFGYKLVYGEHGPITQGLMAMFPSWDERWFNGLFAVAFVMTFACTSFHVLFLSSAMKSVDFQTVEAARNLGASQWTILRRVVLPTLKPTLFAMTILTFLAGLGATSAPLVFGGDEFETITPMILTFANSSSSKELATVLAMFLGIVTIIVLSFMLRSEGKGNFMSLSKTKSQLKKQTIENRWVRFFFHVIAYVLFVIYTMPVAAIVLYSFTDAKAISTGLIGWDSLTFNNYQLAFSGTDALQPYIVSLGYGFFASLLVITFCLLCAYLMRVYNNRLTKILDYLLMIPWFLPATLIAVGLTVTFNTAQPFLFGHILTGTLWLLLIGYVVVNIPFTLRIAKAAFFGIGPDIEEAARNLGAKGFYTFRKVMLPMILPAVLGVFALNFINIIPDYDLTVFLYHPLYEPLGITILNATNANAAVDTKALNLVYTVILMVMNTAILLAVYGNVRFRRKKRVLRESASHSNLHHSHDNMSRSTQ</sequence>
<dbReference type="GO" id="GO:0055085">
    <property type="term" value="P:transmembrane transport"/>
    <property type="evidence" value="ECO:0007669"/>
    <property type="project" value="InterPro"/>
</dbReference>
<feature type="domain" description="ABC transmembrane type-1" evidence="9">
    <location>
        <begin position="61"/>
        <end position="266"/>
    </location>
</feature>
<feature type="transmembrane region" description="Helical" evidence="8">
    <location>
        <begin position="479"/>
        <end position="500"/>
    </location>
</feature>
<evidence type="ECO:0000256" key="6">
    <source>
        <dbReference type="ARBA" id="ARBA00022989"/>
    </source>
</evidence>
<keyword evidence="6 8" id="KW-1133">Transmembrane helix</keyword>
<dbReference type="Pfam" id="PF00528">
    <property type="entry name" value="BPD_transp_1"/>
    <property type="match status" value="2"/>
</dbReference>
<keyword evidence="5 8" id="KW-0812">Transmembrane</keyword>
<accession>A0A4R6TT59</accession>
<dbReference type="PANTHER" id="PTHR43357:SF4">
    <property type="entry name" value="INNER MEMBRANE ABC TRANSPORTER PERMEASE PROTEIN YDCV"/>
    <property type="match status" value="1"/>
</dbReference>
<dbReference type="OrthoDB" id="9776648at2"/>
<reference evidence="10 11" key="1">
    <citation type="submission" date="2019-03" db="EMBL/GenBank/DDBJ databases">
        <title>Genomic Encyclopedia of Type Strains, Phase IV (KMG-IV): sequencing the most valuable type-strain genomes for metagenomic binning, comparative biology and taxonomic classification.</title>
        <authorList>
            <person name="Goeker M."/>
        </authorList>
    </citation>
    <scope>NUCLEOTIDE SEQUENCE [LARGE SCALE GENOMIC DNA]</scope>
    <source>
        <strain evidence="10 11">DSM 28697</strain>
    </source>
</reference>
<feature type="transmembrane region" description="Helical" evidence="8">
    <location>
        <begin position="297"/>
        <end position="322"/>
    </location>
</feature>
<keyword evidence="7 8" id="KW-0472">Membrane</keyword>
<organism evidence="10 11">
    <name type="scientific">Aureibacillus halotolerans</name>
    <dbReference type="NCBI Taxonomy" id="1508390"/>
    <lineage>
        <taxon>Bacteria</taxon>
        <taxon>Bacillati</taxon>
        <taxon>Bacillota</taxon>
        <taxon>Bacilli</taxon>
        <taxon>Bacillales</taxon>
        <taxon>Bacillaceae</taxon>
        <taxon>Aureibacillus</taxon>
    </lineage>
</organism>
<evidence type="ECO:0000256" key="7">
    <source>
        <dbReference type="ARBA" id="ARBA00023136"/>
    </source>
</evidence>
<dbReference type="RefSeq" id="WP_133582281.1">
    <property type="nucleotide sequence ID" value="NZ_SNYJ01000028.1"/>
</dbReference>
<feature type="domain" description="ABC transmembrane type-1" evidence="9">
    <location>
        <begin position="356"/>
        <end position="555"/>
    </location>
</feature>
<dbReference type="InterPro" id="IPR035906">
    <property type="entry name" value="MetI-like_sf"/>
</dbReference>
<feature type="transmembrane region" description="Helical" evidence="8">
    <location>
        <begin position="141"/>
        <end position="164"/>
    </location>
</feature>
<feature type="transmembrane region" description="Helical" evidence="8">
    <location>
        <begin position="247"/>
        <end position="267"/>
    </location>
</feature>
<comment type="similarity">
    <text evidence="8">Belongs to the binding-protein-dependent transport system permease family.</text>
</comment>
<dbReference type="SUPFAM" id="SSF161098">
    <property type="entry name" value="MetI-like"/>
    <property type="match status" value="2"/>
</dbReference>
<evidence type="ECO:0000256" key="4">
    <source>
        <dbReference type="ARBA" id="ARBA00022519"/>
    </source>
</evidence>
<keyword evidence="11" id="KW-1185">Reference proteome</keyword>
<name>A0A4R6TT59_9BACI</name>
<feature type="transmembrane region" description="Helical" evidence="8">
    <location>
        <begin position="9"/>
        <end position="27"/>
    </location>
</feature>
<dbReference type="InterPro" id="IPR000515">
    <property type="entry name" value="MetI-like"/>
</dbReference>
<feature type="transmembrane region" description="Helical" evidence="8">
    <location>
        <begin position="356"/>
        <end position="380"/>
    </location>
</feature>
<feature type="transmembrane region" description="Helical" evidence="8">
    <location>
        <begin position="538"/>
        <end position="559"/>
    </location>
</feature>
<evidence type="ECO:0000256" key="8">
    <source>
        <dbReference type="RuleBase" id="RU363032"/>
    </source>
</evidence>
<dbReference type="Proteomes" id="UP000295632">
    <property type="component" value="Unassembled WGS sequence"/>
</dbReference>
<feature type="transmembrane region" description="Helical" evidence="8">
    <location>
        <begin position="392"/>
        <end position="415"/>
    </location>
</feature>
<feature type="transmembrane region" description="Helical" evidence="8">
    <location>
        <begin position="201"/>
        <end position="223"/>
    </location>
</feature>
<dbReference type="PROSITE" id="PS50928">
    <property type="entry name" value="ABC_TM1"/>
    <property type="match status" value="2"/>
</dbReference>
<evidence type="ECO:0000313" key="11">
    <source>
        <dbReference type="Proteomes" id="UP000295632"/>
    </source>
</evidence>
<dbReference type="EMBL" id="SNYJ01000028">
    <property type="protein sequence ID" value="TDQ33781.1"/>
    <property type="molecule type" value="Genomic_DNA"/>
</dbReference>
<evidence type="ECO:0000259" key="9">
    <source>
        <dbReference type="PROSITE" id="PS50928"/>
    </source>
</evidence>
<evidence type="ECO:0000313" key="10">
    <source>
        <dbReference type="EMBL" id="TDQ33781.1"/>
    </source>
</evidence>
<evidence type="ECO:0000256" key="3">
    <source>
        <dbReference type="ARBA" id="ARBA00022475"/>
    </source>
</evidence>
<evidence type="ECO:0000256" key="5">
    <source>
        <dbReference type="ARBA" id="ARBA00022692"/>
    </source>
</evidence>
<protein>
    <submittedName>
        <fullName evidence="10">Iron(III) transport system permease protein</fullName>
    </submittedName>
</protein>
<keyword evidence="4" id="KW-0997">Cell inner membrane</keyword>
<evidence type="ECO:0000256" key="2">
    <source>
        <dbReference type="ARBA" id="ARBA00022448"/>
    </source>
</evidence>
<feature type="transmembrane region" description="Helical" evidence="8">
    <location>
        <begin position="421"/>
        <end position="441"/>
    </location>
</feature>
<dbReference type="CDD" id="cd06261">
    <property type="entry name" value="TM_PBP2"/>
    <property type="match status" value="2"/>
</dbReference>
<keyword evidence="2 8" id="KW-0813">Transport</keyword>
<proteinExistence type="inferred from homology"/>
<gene>
    <name evidence="10" type="ORF">EV213_12813</name>
</gene>
<comment type="subcellular location">
    <subcellularLocation>
        <location evidence="1">Cell inner membrane</location>
        <topology evidence="1">Multi-pass membrane protein</topology>
    </subcellularLocation>
    <subcellularLocation>
        <location evidence="8">Cell membrane</location>
        <topology evidence="8">Multi-pass membrane protein</topology>
    </subcellularLocation>
</comment>
<dbReference type="AlphaFoldDB" id="A0A4R6TT59"/>